<dbReference type="EMBL" id="BMAW01089913">
    <property type="protein sequence ID" value="GFS42127.1"/>
    <property type="molecule type" value="Genomic_DNA"/>
</dbReference>
<evidence type="ECO:0000313" key="1">
    <source>
        <dbReference type="EMBL" id="GFS42127.1"/>
    </source>
</evidence>
<gene>
    <name evidence="1" type="ORF">NPIL_141711</name>
</gene>
<accession>A0A8X6JX31</accession>
<name>A0A8X6JX31_NEPPI</name>
<reference evidence="1" key="1">
    <citation type="submission" date="2020-08" db="EMBL/GenBank/DDBJ databases">
        <title>Multicomponent nature underlies the extraordinary mechanical properties of spider dragline silk.</title>
        <authorList>
            <person name="Kono N."/>
            <person name="Nakamura H."/>
            <person name="Mori M."/>
            <person name="Yoshida Y."/>
            <person name="Ohtoshi R."/>
            <person name="Malay A.D."/>
            <person name="Moran D.A.P."/>
            <person name="Tomita M."/>
            <person name="Numata K."/>
            <person name="Arakawa K."/>
        </authorList>
    </citation>
    <scope>NUCLEOTIDE SEQUENCE</scope>
</reference>
<sequence>MKSKHKGKVPAVTTVLEPRHRPKIWSAERGIEETVNKRAFVYLSWHTSYVLRTLDRFILPQKIYLPILKRVPQSLRTLHRVIRRVGKHLPTIHGWSPSSIFSEFTSRQVLVLSTVNRAVRSQTSLPNGFVPRGIGAELIHGVAHPAGS</sequence>
<dbReference type="OrthoDB" id="10528243at2759"/>
<organism evidence="1 2">
    <name type="scientific">Nephila pilipes</name>
    <name type="common">Giant wood spider</name>
    <name type="synonym">Nephila maculata</name>
    <dbReference type="NCBI Taxonomy" id="299642"/>
    <lineage>
        <taxon>Eukaryota</taxon>
        <taxon>Metazoa</taxon>
        <taxon>Ecdysozoa</taxon>
        <taxon>Arthropoda</taxon>
        <taxon>Chelicerata</taxon>
        <taxon>Arachnida</taxon>
        <taxon>Araneae</taxon>
        <taxon>Araneomorphae</taxon>
        <taxon>Entelegynae</taxon>
        <taxon>Araneoidea</taxon>
        <taxon>Nephilidae</taxon>
        <taxon>Nephila</taxon>
    </lineage>
</organism>
<evidence type="ECO:0000313" key="2">
    <source>
        <dbReference type="Proteomes" id="UP000887013"/>
    </source>
</evidence>
<keyword evidence="2" id="KW-1185">Reference proteome</keyword>
<dbReference type="AlphaFoldDB" id="A0A8X6JX31"/>
<dbReference type="Proteomes" id="UP000887013">
    <property type="component" value="Unassembled WGS sequence"/>
</dbReference>
<proteinExistence type="predicted"/>
<protein>
    <submittedName>
        <fullName evidence="1">Uncharacterized protein</fullName>
    </submittedName>
</protein>
<comment type="caution">
    <text evidence="1">The sequence shown here is derived from an EMBL/GenBank/DDBJ whole genome shotgun (WGS) entry which is preliminary data.</text>
</comment>